<comment type="caution">
    <text evidence="1">The sequence shown here is derived from an EMBL/GenBank/DDBJ whole genome shotgun (WGS) entry which is preliminary data.</text>
</comment>
<evidence type="ECO:0000313" key="1">
    <source>
        <dbReference type="EMBL" id="CAH0536635.1"/>
    </source>
</evidence>
<sequence>MERAAGIEPASSAWKAYTLAFKKQLKFFKALY</sequence>
<proteinExistence type="predicted"/>
<evidence type="ECO:0000313" key="2">
    <source>
        <dbReference type="Proteomes" id="UP000838748"/>
    </source>
</evidence>
<dbReference type="EMBL" id="CAKLDM010000001">
    <property type="protein sequence ID" value="CAH0536635.1"/>
    <property type="molecule type" value="Genomic_DNA"/>
</dbReference>
<keyword evidence="2" id="KW-1185">Reference proteome</keyword>
<gene>
    <name evidence="1" type="ORF">VMF7928_00589</name>
</gene>
<protein>
    <submittedName>
        <fullName evidence="1">Uncharacterized protein</fullName>
    </submittedName>
</protein>
<name>A0ABN8DYE6_9VIBR</name>
<reference evidence="1" key="1">
    <citation type="submission" date="2021-11" db="EMBL/GenBank/DDBJ databases">
        <authorList>
            <person name="Rodrigo-Torres L."/>
            <person name="Arahal R. D."/>
            <person name="Lucena T."/>
        </authorList>
    </citation>
    <scope>NUCLEOTIDE SEQUENCE</scope>
    <source>
        <strain evidence="1">CECT 7928</strain>
    </source>
</reference>
<organism evidence="1 2">
    <name type="scientific">Vibrio marisflavi CECT 7928</name>
    <dbReference type="NCBI Taxonomy" id="634439"/>
    <lineage>
        <taxon>Bacteria</taxon>
        <taxon>Pseudomonadati</taxon>
        <taxon>Pseudomonadota</taxon>
        <taxon>Gammaproteobacteria</taxon>
        <taxon>Vibrionales</taxon>
        <taxon>Vibrionaceae</taxon>
        <taxon>Vibrio</taxon>
    </lineage>
</organism>
<accession>A0ABN8DYE6</accession>
<dbReference type="Proteomes" id="UP000838748">
    <property type="component" value="Unassembled WGS sequence"/>
</dbReference>